<keyword evidence="2" id="KW-1003">Cell membrane</keyword>
<dbReference type="GO" id="GO:0016853">
    <property type="term" value="F:isomerase activity"/>
    <property type="evidence" value="ECO:0007669"/>
    <property type="project" value="UniProtKB-KW"/>
</dbReference>
<gene>
    <name evidence="15" type="ORF">GCM10011340_08530</name>
</gene>
<dbReference type="PANTHER" id="PTHR47529:SF1">
    <property type="entry name" value="PERIPLASMIC CHAPERONE PPID"/>
    <property type="match status" value="1"/>
</dbReference>
<sequence>MAIINTLREKMGRLLVVVVGISILAFVLTDLASNQNLFGGARIVGEIDGEEITQEEFSAMVENALRSSGYPTGNPQLTQYMRDQVWQNLIAQTGYANKLEELGLEIGTNERVDMVQGNNLSPTMQQFFNQVLGSTDVNSIKDFLGNINMYGPEAQFYFANAEQQAIANRRVEKFQNLLFKTQYVTLAEAQRAYRSQFGFAEADYLNVPFSSVSDDQIAAVTDSEIRSYLNEHEEDFTVEESRDVEYVSIRVVPSAKDSAMFQAQMQEIKAAFEDPQTNDSTYAISMTEQGIGFTTYDPSALPIAVANNLGALNKGDVIGPELQNGIYSIHKVSDIVPTNDQFARASQIVFYLQGKTPSEQSNVRQTAREVLRRVNSGESFEQLAREYSDGPFSTSGGDIGWIKKGDSRIADIESNIFGARRTGVINQLIEKNNKIYIVNVTQTPISNRYKVATVIVEMVPTYETNNAAYQRIGEILANADNAEELREYAANNGLSVFQGSKIGKNATSIGQLTNARNIVTWLYGEASMGDIKDFELDNEYVVAAYTGKTEEGVQALEAVRGQITTILKNKKKAEFIKSKLNSLSGSVSEMATAYGPEAQLYAKQSIRLEDISLGTLGAAPEAIGALFALQNAGQKTAPYVVEGQGVVVLELKSKSEASEIGDYTQYENELLRQALFNLEQNLRRAITEKLEVKDERYKFF</sequence>
<dbReference type="PANTHER" id="PTHR47529">
    <property type="entry name" value="PEPTIDYL-PROLYL CIS-TRANS ISOMERASE D"/>
    <property type="match status" value="1"/>
</dbReference>
<feature type="domain" description="PpiC" evidence="14">
    <location>
        <begin position="340"/>
        <end position="442"/>
    </location>
</feature>
<accession>A0ABQ3I1Q5</accession>
<protein>
    <recommendedName>
        <fullName evidence="9">Periplasmic chaperone PpiD</fullName>
    </recommendedName>
    <alternativeName>
        <fullName evidence="10">Periplasmic folding chaperone</fullName>
    </alternativeName>
</protein>
<dbReference type="InterPro" id="IPR046357">
    <property type="entry name" value="PPIase_dom_sf"/>
</dbReference>
<dbReference type="InterPro" id="IPR052029">
    <property type="entry name" value="PpiD_chaperone"/>
</dbReference>
<keyword evidence="5 13" id="KW-1133">Transmembrane helix</keyword>
<keyword evidence="3" id="KW-0997">Cell inner membrane</keyword>
<keyword evidence="11" id="KW-0697">Rotamase</keyword>
<dbReference type="RefSeq" id="WP_189628940.1">
    <property type="nucleotide sequence ID" value="NZ_BNAG01000001.1"/>
</dbReference>
<evidence type="ECO:0000313" key="15">
    <source>
        <dbReference type="EMBL" id="GHE55999.1"/>
    </source>
</evidence>
<feature type="transmembrane region" description="Helical" evidence="13">
    <location>
        <begin position="12"/>
        <end position="32"/>
    </location>
</feature>
<feature type="coiled-coil region" evidence="12">
    <location>
        <begin position="668"/>
        <end position="695"/>
    </location>
</feature>
<evidence type="ECO:0000256" key="7">
    <source>
        <dbReference type="ARBA" id="ARBA00023186"/>
    </source>
</evidence>
<evidence type="ECO:0000256" key="5">
    <source>
        <dbReference type="ARBA" id="ARBA00022989"/>
    </source>
</evidence>
<evidence type="ECO:0000256" key="3">
    <source>
        <dbReference type="ARBA" id="ARBA00022519"/>
    </source>
</evidence>
<name>A0ABQ3I1Q5_9BACT</name>
<keyword evidence="12" id="KW-0175">Coiled coil</keyword>
<keyword evidence="7" id="KW-0143">Chaperone</keyword>
<evidence type="ECO:0000256" key="13">
    <source>
        <dbReference type="SAM" id="Phobius"/>
    </source>
</evidence>
<proteinExistence type="inferred from homology"/>
<keyword evidence="11 15" id="KW-0413">Isomerase</keyword>
<evidence type="ECO:0000256" key="8">
    <source>
        <dbReference type="ARBA" id="ARBA00038408"/>
    </source>
</evidence>
<comment type="subcellular location">
    <subcellularLocation>
        <location evidence="1">Cell inner membrane</location>
        <topology evidence="1">Single-pass type II membrane protein</topology>
        <orientation evidence="1">Periplasmic side</orientation>
    </subcellularLocation>
</comment>
<evidence type="ECO:0000256" key="9">
    <source>
        <dbReference type="ARBA" id="ARBA00040743"/>
    </source>
</evidence>
<keyword evidence="16" id="KW-1185">Reference proteome</keyword>
<dbReference type="SUPFAM" id="SSF54534">
    <property type="entry name" value="FKBP-like"/>
    <property type="match status" value="1"/>
</dbReference>
<dbReference type="Pfam" id="PF13616">
    <property type="entry name" value="Rotamase_3"/>
    <property type="match status" value="1"/>
</dbReference>
<dbReference type="SUPFAM" id="SSF109998">
    <property type="entry name" value="Triger factor/SurA peptide-binding domain-like"/>
    <property type="match status" value="1"/>
</dbReference>
<evidence type="ECO:0000256" key="11">
    <source>
        <dbReference type="PROSITE-ProRule" id="PRU00278"/>
    </source>
</evidence>
<comment type="caution">
    <text evidence="15">The sequence shown here is derived from an EMBL/GenBank/DDBJ whole genome shotgun (WGS) entry which is preliminary data.</text>
</comment>
<dbReference type="PROSITE" id="PS50198">
    <property type="entry name" value="PPIC_PPIASE_2"/>
    <property type="match status" value="1"/>
</dbReference>
<reference evidence="16" key="1">
    <citation type="journal article" date="2019" name="Int. J. Syst. Evol. Microbiol.">
        <title>The Global Catalogue of Microorganisms (GCM) 10K type strain sequencing project: providing services to taxonomists for standard genome sequencing and annotation.</title>
        <authorList>
            <consortium name="The Broad Institute Genomics Platform"/>
            <consortium name="The Broad Institute Genome Sequencing Center for Infectious Disease"/>
            <person name="Wu L."/>
            <person name="Ma J."/>
        </authorList>
    </citation>
    <scope>NUCLEOTIDE SEQUENCE [LARGE SCALE GENOMIC DNA]</scope>
    <source>
        <strain evidence="16">CGMCC 1.15111</strain>
    </source>
</reference>
<evidence type="ECO:0000256" key="4">
    <source>
        <dbReference type="ARBA" id="ARBA00022692"/>
    </source>
</evidence>
<dbReference type="InterPro" id="IPR027304">
    <property type="entry name" value="Trigger_fact/SurA_dom_sf"/>
</dbReference>
<dbReference type="Proteomes" id="UP000658258">
    <property type="component" value="Unassembled WGS sequence"/>
</dbReference>
<evidence type="ECO:0000256" key="12">
    <source>
        <dbReference type="SAM" id="Coils"/>
    </source>
</evidence>
<evidence type="ECO:0000259" key="14">
    <source>
        <dbReference type="PROSITE" id="PS50198"/>
    </source>
</evidence>
<evidence type="ECO:0000313" key="16">
    <source>
        <dbReference type="Proteomes" id="UP000658258"/>
    </source>
</evidence>
<dbReference type="InterPro" id="IPR000297">
    <property type="entry name" value="PPIase_PpiC"/>
</dbReference>
<evidence type="ECO:0000256" key="6">
    <source>
        <dbReference type="ARBA" id="ARBA00023136"/>
    </source>
</evidence>
<evidence type="ECO:0000256" key="1">
    <source>
        <dbReference type="ARBA" id="ARBA00004382"/>
    </source>
</evidence>
<dbReference type="EMBL" id="BNAG01000001">
    <property type="protein sequence ID" value="GHE55999.1"/>
    <property type="molecule type" value="Genomic_DNA"/>
</dbReference>
<dbReference type="Pfam" id="PF13623">
    <property type="entry name" value="SurA_N_2"/>
    <property type="match status" value="1"/>
</dbReference>
<dbReference type="Gene3D" id="3.10.50.40">
    <property type="match status" value="1"/>
</dbReference>
<keyword evidence="4 13" id="KW-0812">Transmembrane</keyword>
<keyword evidence="6 13" id="KW-0472">Membrane</keyword>
<comment type="similarity">
    <text evidence="8">Belongs to the PpiD chaperone family.</text>
</comment>
<organism evidence="15 16">
    <name type="scientific">Roseivirga thermotolerans</name>
    <dbReference type="NCBI Taxonomy" id="1758176"/>
    <lineage>
        <taxon>Bacteria</taxon>
        <taxon>Pseudomonadati</taxon>
        <taxon>Bacteroidota</taxon>
        <taxon>Cytophagia</taxon>
        <taxon>Cytophagales</taxon>
        <taxon>Roseivirgaceae</taxon>
        <taxon>Roseivirga</taxon>
    </lineage>
</organism>
<evidence type="ECO:0000256" key="10">
    <source>
        <dbReference type="ARBA" id="ARBA00042775"/>
    </source>
</evidence>
<evidence type="ECO:0000256" key="2">
    <source>
        <dbReference type="ARBA" id="ARBA00022475"/>
    </source>
</evidence>